<proteinExistence type="predicted"/>
<comment type="caution">
    <text evidence="1">The sequence shown here is derived from an EMBL/GenBank/DDBJ whole genome shotgun (WGS) entry which is preliminary data.</text>
</comment>
<evidence type="ECO:0000313" key="1">
    <source>
        <dbReference type="EMBL" id="KIT15258.1"/>
    </source>
</evidence>
<dbReference type="Pfam" id="PF11316">
    <property type="entry name" value="Rhamno_transf"/>
    <property type="match status" value="1"/>
</dbReference>
<organism evidence="1 2">
    <name type="scientific">Jannaschia aquimarina</name>
    <dbReference type="NCBI Taxonomy" id="935700"/>
    <lineage>
        <taxon>Bacteria</taxon>
        <taxon>Pseudomonadati</taxon>
        <taxon>Pseudomonadota</taxon>
        <taxon>Alphaproteobacteria</taxon>
        <taxon>Rhodobacterales</taxon>
        <taxon>Roseobacteraceae</taxon>
        <taxon>Jannaschia</taxon>
    </lineage>
</organism>
<protein>
    <recommendedName>
        <fullName evidence="3">Rhamnosyl transferase</fullName>
    </recommendedName>
</protein>
<dbReference type="InterPro" id="IPR021466">
    <property type="entry name" value="Put_rhamnosyl_transferase"/>
</dbReference>
<keyword evidence="2" id="KW-1185">Reference proteome</keyword>
<dbReference type="OrthoDB" id="9771846at2"/>
<evidence type="ECO:0008006" key="3">
    <source>
        <dbReference type="Google" id="ProtNLM"/>
    </source>
</evidence>
<accession>A0A0D1D5M4</accession>
<dbReference type="RefSeq" id="WP_141134318.1">
    <property type="nucleotide sequence ID" value="NZ_FZPF01000003.1"/>
</dbReference>
<dbReference type="Proteomes" id="UP000032232">
    <property type="component" value="Unassembled WGS sequence"/>
</dbReference>
<gene>
    <name evidence="1" type="ORF">jaqu_30050</name>
</gene>
<dbReference type="EMBL" id="JYFE01000054">
    <property type="protein sequence ID" value="KIT15258.1"/>
    <property type="molecule type" value="Genomic_DNA"/>
</dbReference>
<reference evidence="1 2" key="1">
    <citation type="submission" date="2015-02" db="EMBL/GenBank/DDBJ databases">
        <title>Genome Sequence of Jannaschia aquimarina DSM28248, a member of the Roseobacter clade.</title>
        <authorList>
            <person name="Voget S."/>
            <person name="Daniel R."/>
        </authorList>
    </citation>
    <scope>NUCLEOTIDE SEQUENCE [LARGE SCALE GENOMIC DNA]</scope>
    <source>
        <strain evidence="1 2">GSW-M26</strain>
    </source>
</reference>
<dbReference type="PATRIC" id="fig|935700.4.peg.3105"/>
<dbReference type="STRING" id="935700.jaqu_30050"/>
<evidence type="ECO:0000313" key="2">
    <source>
        <dbReference type="Proteomes" id="UP000032232"/>
    </source>
</evidence>
<name>A0A0D1D5M4_9RHOB</name>
<sequence length="272" mass="30861">MTELQIIGLTRFAYPGLGGFQSGHETVEARVAALWAPERLEARLRSLEHVTLRTLAAQEDADFRLLVVTGEALPQPWLGRLEKLVAALPQAELVRHPSMNQRHAMEETVNARLDPDGPPAMQFRMDDDDGVGRRFIARARELFGQVRPLWERHRRLCLDFNRGYGLALTPEGPLIEPQMRACLGVAQALFLDPSIRRTCVHFPHHKLPSLMPVLSMTDAPMWLRGIDAWNDSRPDAARLRPPTDEERRDLERRFGLELEKIRSSFPGSTRGS</sequence>
<dbReference type="AlphaFoldDB" id="A0A0D1D5M4"/>